<dbReference type="Proteomes" id="UP001374893">
    <property type="component" value="Chromosome"/>
</dbReference>
<evidence type="ECO:0000256" key="1">
    <source>
        <dbReference type="SAM" id="SignalP"/>
    </source>
</evidence>
<accession>A0ABM7RFN5</accession>
<sequence>MKNFLSTLRMAALAGGALLFIGASDSLNAQGKVSVGKLEFDNLPSPDLQGTKNKSFKPKDWLEVEVGITIPAQNKTMLDSGFVDRVLVKWYVAIKEKASGRPMLLTKDINHINVPIDEEFFSSVYLSPNTLKRLTGSDRAGKSAVEAIAVEVLLNGVKVAEESEKMKSGWWNSPSLARGDRFPLLNKSETPFKMYWWDRYAEIEEER</sequence>
<dbReference type="RefSeq" id="WP_338688205.1">
    <property type="nucleotide sequence ID" value="NZ_AP024702.1"/>
</dbReference>
<proteinExistence type="predicted"/>
<dbReference type="InterPro" id="IPR049970">
    <property type="entry name" value="Amuc_1102-like"/>
</dbReference>
<keyword evidence="1" id="KW-0732">Signal</keyword>
<gene>
    <name evidence="2" type="ORF">HAHE_04400</name>
</gene>
<evidence type="ECO:0000313" key="3">
    <source>
        <dbReference type="Proteomes" id="UP001374893"/>
    </source>
</evidence>
<organism evidence="2 3">
    <name type="scientific">Haloferula helveola</name>
    <dbReference type="NCBI Taxonomy" id="490095"/>
    <lineage>
        <taxon>Bacteria</taxon>
        <taxon>Pseudomonadati</taxon>
        <taxon>Verrucomicrobiota</taxon>
        <taxon>Verrucomicrobiia</taxon>
        <taxon>Verrucomicrobiales</taxon>
        <taxon>Verrucomicrobiaceae</taxon>
        <taxon>Haloferula</taxon>
    </lineage>
</organism>
<name>A0ABM7RFN5_9BACT</name>
<keyword evidence="3" id="KW-1185">Reference proteome</keyword>
<feature type="chain" id="PRO_5046845182" evidence="1">
    <location>
        <begin position="30"/>
        <end position="207"/>
    </location>
</feature>
<reference evidence="2 3" key="1">
    <citation type="submission" date="2021-06" db="EMBL/GenBank/DDBJ databases">
        <title>Complete genome of Haloferula helveola possessing various polysaccharide degrading enzymes.</title>
        <authorList>
            <person name="Takami H."/>
            <person name="Huang C."/>
            <person name="Hamasaki K."/>
        </authorList>
    </citation>
    <scope>NUCLEOTIDE SEQUENCE [LARGE SCALE GENOMIC DNA]</scope>
    <source>
        <strain evidence="2 3">CN-1</strain>
    </source>
</reference>
<protein>
    <submittedName>
        <fullName evidence="2">Uncharacterized protein</fullName>
    </submittedName>
</protein>
<feature type="signal peptide" evidence="1">
    <location>
        <begin position="1"/>
        <end position="29"/>
    </location>
</feature>
<dbReference type="EMBL" id="AP024702">
    <property type="protein sequence ID" value="BCX46532.1"/>
    <property type="molecule type" value="Genomic_DNA"/>
</dbReference>
<dbReference type="NCBIfam" id="NF042424">
    <property type="entry name" value="Amuc_1102_rel"/>
    <property type="match status" value="1"/>
</dbReference>
<evidence type="ECO:0000313" key="2">
    <source>
        <dbReference type="EMBL" id="BCX46532.1"/>
    </source>
</evidence>